<evidence type="ECO:0000313" key="1">
    <source>
        <dbReference type="EMBL" id="KAL3677205.1"/>
    </source>
</evidence>
<keyword evidence="2" id="KW-1185">Reference proteome</keyword>
<dbReference type="AlphaFoldDB" id="A0ABD3GDF0"/>
<comment type="caution">
    <text evidence="1">The sequence shown here is derived from an EMBL/GenBank/DDBJ whole genome shotgun (WGS) entry which is preliminary data.</text>
</comment>
<sequence length="112" mass="12415">MSDKRKNGETVTVGEARSVKLTVNHRKVSGRDHGPGGRGALGGKIFIIKLEAAVANCSHLILHRQSKFNVWNKSRTVAPDSNIFLNVHKQLDDETWETGLGEGNMRKEKLLL</sequence>
<organism evidence="1 2">
    <name type="scientific">Riccia sorocarpa</name>
    <dbReference type="NCBI Taxonomy" id="122646"/>
    <lineage>
        <taxon>Eukaryota</taxon>
        <taxon>Viridiplantae</taxon>
        <taxon>Streptophyta</taxon>
        <taxon>Embryophyta</taxon>
        <taxon>Marchantiophyta</taxon>
        <taxon>Marchantiopsida</taxon>
        <taxon>Marchantiidae</taxon>
        <taxon>Marchantiales</taxon>
        <taxon>Ricciaceae</taxon>
        <taxon>Riccia</taxon>
    </lineage>
</organism>
<dbReference type="Proteomes" id="UP001633002">
    <property type="component" value="Unassembled WGS sequence"/>
</dbReference>
<evidence type="ECO:0000313" key="2">
    <source>
        <dbReference type="Proteomes" id="UP001633002"/>
    </source>
</evidence>
<protein>
    <submittedName>
        <fullName evidence="1">Uncharacterized protein</fullName>
    </submittedName>
</protein>
<dbReference type="EMBL" id="JBJQOH010000008">
    <property type="protein sequence ID" value="KAL3677205.1"/>
    <property type="molecule type" value="Genomic_DNA"/>
</dbReference>
<accession>A0ABD3GDF0</accession>
<name>A0ABD3GDF0_9MARC</name>
<reference evidence="1 2" key="1">
    <citation type="submission" date="2024-09" db="EMBL/GenBank/DDBJ databases">
        <title>Chromosome-scale assembly of Riccia sorocarpa.</title>
        <authorList>
            <person name="Paukszto L."/>
        </authorList>
    </citation>
    <scope>NUCLEOTIDE SEQUENCE [LARGE SCALE GENOMIC DNA]</scope>
    <source>
        <strain evidence="1">LP-2024</strain>
        <tissue evidence="1">Aerial parts of the thallus</tissue>
    </source>
</reference>
<gene>
    <name evidence="1" type="ORF">R1sor_027153</name>
</gene>
<proteinExistence type="predicted"/>